<dbReference type="EMBL" id="PPHD01012656">
    <property type="protein sequence ID" value="POI30193.1"/>
    <property type="molecule type" value="Genomic_DNA"/>
</dbReference>
<dbReference type="InterPro" id="IPR042372">
    <property type="entry name" value="IL15RA"/>
</dbReference>
<evidence type="ECO:0000256" key="4">
    <source>
        <dbReference type="SAM" id="Phobius"/>
    </source>
</evidence>
<comment type="caution">
    <text evidence="7">The sequence shown here is derived from an EMBL/GenBank/DDBJ whole genome shotgun (WGS) entry which is preliminary data.</text>
</comment>
<reference evidence="7 8" key="1">
    <citation type="submission" date="2018-01" db="EMBL/GenBank/DDBJ databases">
        <title>Comparison of the Chinese Bamboo Partridge and Red Junglefowl genome sequences highlights the importance of demography in genome evolution.</title>
        <authorList>
            <person name="Tiley G.P."/>
            <person name="Kimball R.T."/>
            <person name="Braun E.L."/>
            <person name="Burleigh J.G."/>
        </authorList>
    </citation>
    <scope>NUCLEOTIDE SEQUENCE [LARGE SCALE GENOMIC DNA]</scope>
    <source>
        <strain evidence="7">RTK389</strain>
        <tissue evidence="7">Blood</tissue>
    </source>
</reference>
<dbReference type="InterPro" id="IPR000436">
    <property type="entry name" value="Sushi_SCR_CCP_dom"/>
</dbReference>
<comment type="caution">
    <text evidence="2">Lacks conserved residue(s) required for the propagation of feature annotation.</text>
</comment>
<dbReference type="InterPro" id="IPR035976">
    <property type="entry name" value="Sushi/SCR/CCP_sf"/>
</dbReference>
<feature type="region of interest" description="Disordered" evidence="3">
    <location>
        <begin position="90"/>
        <end position="110"/>
    </location>
</feature>
<organism evidence="7 8">
    <name type="scientific">Bambusicola thoracicus</name>
    <name type="common">Chinese bamboo-partridge</name>
    <name type="synonym">Perdix thoracica</name>
    <dbReference type="NCBI Taxonomy" id="9083"/>
    <lineage>
        <taxon>Eukaryota</taxon>
        <taxon>Metazoa</taxon>
        <taxon>Chordata</taxon>
        <taxon>Craniata</taxon>
        <taxon>Vertebrata</taxon>
        <taxon>Euteleostomi</taxon>
        <taxon>Archelosauria</taxon>
        <taxon>Archosauria</taxon>
        <taxon>Dinosauria</taxon>
        <taxon>Saurischia</taxon>
        <taxon>Theropoda</taxon>
        <taxon>Coelurosauria</taxon>
        <taxon>Aves</taxon>
        <taxon>Neognathae</taxon>
        <taxon>Galloanserae</taxon>
        <taxon>Galliformes</taxon>
        <taxon>Phasianidae</taxon>
        <taxon>Perdicinae</taxon>
        <taxon>Bambusicola</taxon>
    </lineage>
</organism>
<evidence type="ECO:0000313" key="7">
    <source>
        <dbReference type="EMBL" id="POI30193.1"/>
    </source>
</evidence>
<name>A0A2P4T1F7_BAMTH</name>
<feature type="signal peptide" evidence="5">
    <location>
        <begin position="1"/>
        <end position="20"/>
    </location>
</feature>
<keyword evidence="8" id="KW-1185">Reference proteome</keyword>
<feature type="disulfide bond" evidence="2">
    <location>
        <begin position="25"/>
        <end position="68"/>
    </location>
</feature>
<keyword evidence="4" id="KW-0812">Transmembrane</keyword>
<evidence type="ECO:0000256" key="5">
    <source>
        <dbReference type="SAM" id="SignalP"/>
    </source>
</evidence>
<protein>
    <recommendedName>
        <fullName evidence="6">Sushi domain-containing protein</fullName>
    </recommendedName>
</protein>
<dbReference type="OrthoDB" id="9944172at2759"/>
<dbReference type="PANTHER" id="PTHR15060">
    <property type="entry name" value="INTERLEUKIN-15 RECEPTOR SUBUNIT ALPHA"/>
    <property type="match status" value="1"/>
</dbReference>
<dbReference type="CDD" id="cd00033">
    <property type="entry name" value="CCP"/>
    <property type="match status" value="1"/>
</dbReference>
<feature type="transmembrane region" description="Helical" evidence="4">
    <location>
        <begin position="134"/>
        <end position="152"/>
    </location>
</feature>
<feature type="chain" id="PRO_5015185603" description="Sushi domain-containing protein" evidence="5">
    <location>
        <begin position="21"/>
        <end position="190"/>
    </location>
</feature>
<dbReference type="SUPFAM" id="SSF57535">
    <property type="entry name" value="Complement control module/SCR domain"/>
    <property type="match status" value="1"/>
</dbReference>
<keyword evidence="4" id="KW-1133">Transmembrane helix</keyword>
<sequence length="190" mass="20244">MDRLLLLCAALAVFLPYSASDSVRCGRPKDVANAIIDAGDTALLHTSLRYTCKLGYKRKAGTSTLIQCVLDHGKPVWTSTELQCIRNNTPSATVPVPSPETSVPPTMPKTPEMPTLAEGTALGTTPLPNIPMDHSAGISILFVVTVAGVCYWRMKTHRNYVVAETAIPMVAPTSAAENDEMLPPGDIPTG</sequence>
<evidence type="ECO:0000256" key="3">
    <source>
        <dbReference type="SAM" id="MobiDB-lite"/>
    </source>
</evidence>
<dbReference type="AlphaFoldDB" id="A0A2P4T1F7"/>
<keyword evidence="4" id="KW-0472">Membrane</keyword>
<evidence type="ECO:0000313" key="8">
    <source>
        <dbReference type="Proteomes" id="UP000237246"/>
    </source>
</evidence>
<evidence type="ECO:0000256" key="1">
    <source>
        <dbReference type="ARBA" id="ARBA00023157"/>
    </source>
</evidence>
<keyword evidence="2" id="KW-0768">Sushi</keyword>
<keyword evidence="5" id="KW-0732">Signal</keyword>
<keyword evidence="1 2" id="KW-1015">Disulfide bond</keyword>
<gene>
    <name evidence="7" type="ORF">CIB84_006057</name>
</gene>
<evidence type="ECO:0000256" key="2">
    <source>
        <dbReference type="PROSITE-ProRule" id="PRU00302"/>
    </source>
</evidence>
<dbReference type="Proteomes" id="UP000237246">
    <property type="component" value="Unassembled WGS sequence"/>
</dbReference>
<dbReference type="GO" id="GO:0042010">
    <property type="term" value="F:interleukin-15 receptor activity"/>
    <property type="evidence" value="ECO:0007669"/>
    <property type="project" value="InterPro"/>
</dbReference>
<proteinExistence type="predicted"/>
<evidence type="ECO:0000259" key="6">
    <source>
        <dbReference type="PROSITE" id="PS50923"/>
    </source>
</evidence>
<dbReference type="PANTHER" id="PTHR15060:SF0">
    <property type="entry name" value="INTERLEUKIN-15 RECEPTOR SUBUNIT ALPHA"/>
    <property type="match status" value="1"/>
</dbReference>
<dbReference type="PROSITE" id="PS50923">
    <property type="entry name" value="SUSHI"/>
    <property type="match status" value="1"/>
</dbReference>
<dbReference type="Gene3D" id="2.20.28.230">
    <property type="match status" value="1"/>
</dbReference>
<dbReference type="SMART" id="SM00032">
    <property type="entry name" value="CCP"/>
    <property type="match status" value="1"/>
</dbReference>
<accession>A0A2P4T1F7</accession>
<feature type="domain" description="Sushi" evidence="6">
    <location>
        <begin position="23"/>
        <end position="86"/>
    </location>
</feature>